<proteinExistence type="predicted"/>
<dbReference type="InterPro" id="IPR051694">
    <property type="entry name" value="Immunoregulatory_rcpt-like"/>
</dbReference>
<dbReference type="GO" id="GO:0016020">
    <property type="term" value="C:membrane"/>
    <property type="evidence" value="ECO:0007669"/>
    <property type="project" value="UniProtKB-SubCell"/>
</dbReference>
<evidence type="ECO:0000313" key="7">
    <source>
        <dbReference type="EMBL" id="KAH8979746.1"/>
    </source>
</evidence>
<evidence type="ECO:0000256" key="5">
    <source>
        <dbReference type="SAM" id="MobiDB-lite"/>
    </source>
</evidence>
<dbReference type="PANTHER" id="PTHR15549:SF26">
    <property type="entry name" value="AXIAL BUDDING PATTERN PROTEIN 2-RELATED"/>
    <property type="match status" value="1"/>
</dbReference>
<comment type="caution">
    <text evidence="7">The sequence shown here is derived from an EMBL/GenBank/DDBJ whole genome shotgun (WGS) entry which is preliminary data.</text>
</comment>
<feature type="compositionally biased region" description="Polar residues" evidence="5">
    <location>
        <begin position="365"/>
        <end position="381"/>
    </location>
</feature>
<evidence type="ECO:0000256" key="1">
    <source>
        <dbReference type="ARBA" id="ARBA00004167"/>
    </source>
</evidence>
<organism evidence="7 8">
    <name type="scientific">Lactarius akahatsu</name>
    <dbReference type="NCBI Taxonomy" id="416441"/>
    <lineage>
        <taxon>Eukaryota</taxon>
        <taxon>Fungi</taxon>
        <taxon>Dikarya</taxon>
        <taxon>Basidiomycota</taxon>
        <taxon>Agaricomycotina</taxon>
        <taxon>Agaricomycetes</taxon>
        <taxon>Russulales</taxon>
        <taxon>Russulaceae</taxon>
        <taxon>Lactarius</taxon>
    </lineage>
</organism>
<reference evidence="7" key="1">
    <citation type="submission" date="2022-01" db="EMBL/GenBank/DDBJ databases">
        <title>Comparative genomics reveals a dynamic genome evolution in the ectomycorrhizal milk-cap (Lactarius) mushrooms.</title>
        <authorList>
            <consortium name="DOE Joint Genome Institute"/>
            <person name="Lebreton A."/>
            <person name="Tang N."/>
            <person name="Kuo A."/>
            <person name="LaButti K."/>
            <person name="Drula E."/>
            <person name="Barry K."/>
            <person name="Clum A."/>
            <person name="Lipzen A."/>
            <person name="Mousain D."/>
            <person name="Ng V."/>
            <person name="Wang R."/>
            <person name="Wang X."/>
            <person name="Dai Y."/>
            <person name="Henrissat B."/>
            <person name="Grigoriev I.V."/>
            <person name="Guerin-Laguette A."/>
            <person name="Yu F."/>
            <person name="Martin F.M."/>
        </authorList>
    </citation>
    <scope>NUCLEOTIDE SEQUENCE</scope>
    <source>
        <strain evidence="7">QP</strain>
    </source>
</reference>
<evidence type="ECO:0000256" key="3">
    <source>
        <dbReference type="ARBA" id="ARBA00022989"/>
    </source>
</evidence>
<name>A0AAD4L650_9AGAM</name>
<sequence>MSGIARNLKALASRLAATYITDSSLRSDICAVLDVLPSVLVAHSLSTLSVTSSQQHDAVGLQPFPPLPPMQPRMPSLSVFISLVLLAAGDLVVAQIIATNCSVSWEWIFNSLNQSACMVAAYMMGTCNGGQFTIGALPPGYVYTVNSVADCECNMVGYNLVSACGACQGRDWIPWSDYSSSCNISGLPPLTFPNAVPSGTLVPQWALLNYTNLKEDTWDVTKASIVGVNPEIEPGSFISTPASGSVSPSSSSSPSQASPSSSTSPSKASPTSSASQFEYSPSSSSGSGSNTGAIAGGIAGGVVALAAISAFLLYIMWKRQRSQAPSAAVDGGTPPMSQEHPPLSGDETYVPGTPKAPMKFYDPSDPSTFPEYQSMPTSTQDVHVPVAPKDAGPNGNSPAKVQAAPTPGYHGLPIV</sequence>
<feature type="region of interest" description="Disordered" evidence="5">
    <location>
        <begin position="237"/>
        <end position="289"/>
    </location>
</feature>
<keyword evidence="2 6" id="KW-0812">Transmembrane</keyword>
<comment type="subcellular location">
    <subcellularLocation>
        <location evidence="1">Membrane</location>
        <topology evidence="1">Single-pass membrane protein</topology>
    </subcellularLocation>
</comment>
<dbReference type="Proteomes" id="UP001201163">
    <property type="component" value="Unassembled WGS sequence"/>
</dbReference>
<keyword evidence="4 6" id="KW-0472">Membrane</keyword>
<keyword evidence="3 6" id="KW-1133">Transmembrane helix</keyword>
<feature type="transmembrane region" description="Helical" evidence="6">
    <location>
        <begin position="293"/>
        <end position="317"/>
    </location>
</feature>
<dbReference type="PANTHER" id="PTHR15549">
    <property type="entry name" value="PAIRED IMMUNOGLOBULIN-LIKE TYPE 2 RECEPTOR"/>
    <property type="match status" value="1"/>
</dbReference>
<evidence type="ECO:0000256" key="6">
    <source>
        <dbReference type="SAM" id="Phobius"/>
    </source>
</evidence>
<feature type="region of interest" description="Disordered" evidence="5">
    <location>
        <begin position="355"/>
        <end position="415"/>
    </location>
</feature>
<feature type="region of interest" description="Disordered" evidence="5">
    <location>
        <begin position="325"/>
        <end position="344"/>
    </location>
</feature>
<feature type="compositionally biased region" description="Low complexity" evidence="5">
    <location>
        <begin position="239"/>
        <end position="289"/>
    </location>
</feature>
<evidence type="ECO:0000313" key="8">
    <source>
        <dbReference type="Proteomes" id="UP001201163"/>
    </source>
</evidence>
<dbReference type="AlphaFoldDB" id="A0AAD4L650"/>
<evidence type="ECO:0000256" key="4">
    <source>
        <dbReference type="ARBA" id="ARBA00023136"/>
    </source>
</evidence>
<accession>A0AAD4L650</accession>
<evidence type="ECO:0000256" key="2">
    <source>
        <dbReference type="ARBA" id="ARBA00022692"/>
    </source>
</evidence>
<protein>
    <submittedName>
        <fullName evidence="7">Uncharacterized protein</fullName>
    </submittedName>
</protein>
<dbReference type="EMBL" id="JAKELL010000157">
    <property type="protein sequence ID" value="KAH8979746.1"/>
    <property type="molecule type" value="Genomic_DNA"/>
</dbReference>
<keyword evidence="8" id="KW-1185">Reference proteome</keyword>
<gene>
    <name evidence="7" type="ORF">EDB92DRAFT_1902897</name>
</gene>
<dbReference type="GO" id="GO:0071944">
    <property type="term" value="C:cell periphery"/>
    <property type="evidence" value="ECO:0007669"/>
    <property type="project" value="UniProtKB-ARBA"/>
</dbReference>